<feature type="transmembrane region" description="Helical" evidence="1">
    <location>
        <begin position="103"/>
        <end position="124"/>
    </location>
</feature>
<dbReference type="RefSeq" id="WP_155669253.1">
    <property type="nucleotide sequence ID" value="NZ_WOCA01000010.1"/>
</dbReference>
<reference evidence="2 3" key="1">
    <citation type="submission" date="2019-11" db="EMBL/GenBank/DDBJ databases">
        <authorList>
            <person name="Li X."/>
        </authorList>
    </citation>
    <scope>NUCLEOTIDE SEQUENCE [LARGE SCALE GENOMIC DNA]</scope>
    <source>
        <strain evidence="2 3">L9</strain>
    </source>
</reference>
<feature type="transmembrane region" description="Helical" evidence="1">
    <location>
        <begin position="12"/>
        <end position="38"/>
    </location>
</feature>
<feature type="transmembrane region" description="Helical" evidence="1">
    <location>
        <begin position="53"/>
        <end position="74"/>
    </location>
</feature>
<protein>
    <submittedName>
        <fullName evidence="2">Uncharacterized protein</fullName>
    </submittedName>
</protein>
<dbReference type="Proteomes" id="UP000469125">
    <property type="component" value="Unassembled WGS sequence"/>
</dbReference>
<evidence type="ECO:0000256" key="1">
    <source>
        <dbReference type="SAM" id="Phobius"/>
    </source>
</evidence>
<name>A0A6N8FNC4_9BACI</name>
<feature type="transmembrane region" description="Helical" evidence="1">
    <location>
        <begin position="177"/>
        <end position="197"/>
    </location>
</feature>
<proteinExistence type="predicted"/>
<keyword evidence="1" id="KW-0812">Transmembrane</keyword>
<sequence>MKDSKQIDRVSRLGVTLTILGVIWYVLLKALDLLLTIFSQKLYLNSIYSSEHFIALVFVCVFVSILVSGVKYVYSELKTLKQFDDESLFLEAKKVANNNFNDIFVMLKVNLTLIILSIVFVIILETTLFNSNVFLKGVYVTFVIAIIILLIIRDTRRNFIAFSKKLYSFVKLRMKQLSSWFYILFLLIILAFSSTVLSSNYGQTIEVNFQDESSLPIDIEFTNFEIENIKIYLFELKGDNGVLINDITIPRKDFYESSYSVLETSSKHLLSSNEDKEAIASFDFRKQQTVLRKRFELINYISSPLYDGKYRIKIVVENKYNLDSKKFELVNDFLVEGNKSIFNKNEFVIEL</sequence>
<feature type="transmembrane region" description="Helical" evidence="1">
    <location>
        <begin position="136"/>
        <end position="156"/>
    </location>
</feature>
<organism evidence="2 3">
    <name type="scientific">Ornithinibacillus caprae</name>
    <dbReference type="NCBI Taxonomy" id="2678566"/>
    <lineage>
        <taxon>Bacteria</taxon>
        <taxon>Bacillati</taxon>
        <taxon>Bacillota</taxon>
        <taxon>Bacilli</taxon>
        <taxon>Bacillales</taxon>
        <taxon>Bacillaceae</taxon>
        <taxon>Ornithinibacillus</taxon>
    </lineage>
</organism>
<accession>A0A6N8FNC4</accession>
<evidence type="ECO:0000313" key="2">
    <source>
        <dbReference type="EMBL" id="MUK89279.1"/>
    </source>
</evidence>
<keyword evidence="1" id="KW-1133">Transmembrane helix</keyword>
<dbReference type="EMBL" id="WOCA01000010">
    <property type="protein sequence ID" value="MUK89279.1"/>
    <property type="molecule type" value="Genomic_DNA"/>
</dbReference>
<keyword evidence="3" id="KW-1185">Reference proteome</keyword>
<keyword evidence="1" id="KW-0472">Membrane</keyword>
<comment type="caution">
    <text evidence="2">The sequence shown here is derived from an EMBL/GenBank/DDBJ whole genome shotgun (WGS) entry which is preliminary data.</text>
</comment>
<evidence type="ECO:0000313" key="3">
    <source>
        <dbReference type="Proteomes" id="UP000469125"/>
    </source>
</evidence>
<dbReference type="AlphaFoldDB" id="A0A6N8FNC4"/>
<gene>
    <name evidence="2" type="ORF">GMD78_12945</name>
</gene>